<reference evidence="2 3" key="1">
    <citation type="journal article" date="2019" name="New Phytol.">
        <title>Comparative genomics reveals unique wood-decay strategies and fruiting body development in the Schizophyllaceae.</title>
        <authorList>
            <person name="Almasi E."/>
            <person name="Sahu N."/>
            <person name="Krizsan K."/>
            <person name="Balint B."/>
            <person name="Kovacs G.M."/>
            <person name="Kiss B."/>
            <person name="Cseklye J."/>
            <person name="Drula E."/>
            <person name="Henrissat B."/>
            <person name="Nagy I."/>
            <person name="Chovatia M."/>
            <person name="Adam C."/>
            <person name="LaButti K."/>
            <person name="Lipzen A."/>
            <person name="Riley R."/>
            <person name="Grigoriev I.V."/>
            <person name="Nagy L.G."/>
        </authorList>
    </citation>
    <scope>NUCLEOTIDE SEQUENCE [LARGE SCALE GENOMIC DNA]</scope>
    <source>
        <strain evidence="2 3">NL-1724</strain>
    </source>
</reference>
<sequence>MHSAFGASCASIDAARSASRTRVARLARCDQQCTLHAANAPLRALRARAPAVERHPKPRITHSAWRDVAQWGHGYGSNDNAPRAHRVLCSLASMLLQSQGKGERGKMGGGGEGARGGGEEKREEEARGEARGETGEQGQDARGRYPPKLPVLGLSPKARAGGRMPADRAHLSMPCRGSV</sequence>
<gene>
    <name evidence="2" type="ORF">BD626DRAFT_519818</name>
</gene>
<evidence type="ECO:0000256" key="1">
    <source>
        <dbReference type="SAM" id="MobiDB-lite"/>
    </source>
</evidence>
<protein>
    <submittedName>
        <fullName evidence="2">Uncharacterized protein</fullName>
    </submittedName>
</protein>
<organism evidence="2 3">
    <name type="scientific">Schizophyllum amplum</name>
    <dbReference type="NCBI Taxonomy" id="97359"/>
    <lineage>
        <taxon>Eukaryota</taxon>
        <taxon>Fungi</taxon>
        <taxon>Dikarya</taxon>
        <taxon>Basidiomycota</taxon>
        <taxon>Agaricomycotina</taxon>
        <taxon>Agaricomycetes</taxon>
        <taxon>Agaricomycetidae</taxon>
        <taxon>Agaricales</taxon>
        <taxon>Schizophyllaceae</taxon>
        <taxon>Schizophyllum</taxon>
    </lineage>
</organism>
<dbReference type="AlphaFoldDB" id="A0A550BUT1"/>
<dbReference type="EMBL" id="VDMD01000073">
    <property type="protein sequence ID" value="TRM56300.1"/>
    <property type="molecule type" value="Genomic_DNA"/>
</dbReference>
<dbReference type="Proteomes" id="UP000320762">
    <property type="component" value="Unassembled WGS sequence"/>
</dbReference>
<feature type="region of interest" description="Disordered" evidence="1">
    <location>
        <begin position="99"/>
        <end position="179"/>
    </location>
</feature>
<evidence type="ECO:0000313" key="2">
    <source>
        <dbReference type="EMBL" id="TRM56300.1"/>
    </source>
</evidence>
<name>A0A550BUT1_9AGAR</name>
<feature type="compositionally biased region" description="Basic and acidic residues" evidence="1">
    <location>
        <begin position="117"/>
        <end position="143"/>
    </location>
</feature>
<comment type="caution">
    <text evidence="2">The sequence shown here is derived from an EMBL/GenBank/DDBJ whole genome shotgun (WGS) entry which is preliminary data.</text>
</comment>
<evidence type="ECO:0000313" key="3">
    <source>
        <dbReference type="Proteomes" id="UP000320762"/>
    </source>
</evidence>
<feature type="compositionally biased region" description="Gly residues" evidence="1">
    <location>
        <begin position="107"/>
        <end position="116"/>
    </location>
</feature>
<accession>A0A550BUT1</accession>
<proteinExistence type="predicted"/>
<keyword evidence="3" id="KW-1185">Reference proteome</keyword>